<dbReference type="Proteomes" id="UP001370758">
    <property type="component" value="Unassembled WGS sequence"/>
</dbReference>
<accession>A0AAV9WN20</accession>
<evidence type="ECO:0000313" key="2">
    <source>
        <dbReference type="EMBL" id="KAK6511120.1"/>
    </source>
</evidence>
<proteinExistence type="predicted"/>
<reference evidence="2 3" key="1">
    <citation type="submission" date="2023-08" db="EMBL/GenBank/DDBJ databases">
        <authorList>
            <person name="Palmer J.M."/>
        </authorList>
    </citation>
    <scope>NUCLEOTIDE SEQUENCE [LARGE SCALE GENOMIC DNA]</scope>
    <source>
        <strain evidence="2 3">TWF481</strain>
    </source>
</reference>
<protein>
    <submittedName>
        <fullName evidence="2">Uncharacterized protein</fullName>
    </submittedName>
</protein>
<feature type="compositionally biased region" description="Basic and acidic residues" evidence="1">
    <location>
        <begin position="98"/>
        <end position="113"/>
    </location>
</feature>
<keyword evidence="3" id="KW-1185">Reference proteome</keyword>
<dbReference type="AlphaFoldDB" id="A0AAV9WN20"/>
<sequence length="113" mass="12560">MDTDPVYVSMYVPLFNSGVRNFEIKTIIINRRQIHTIHPTKAITATPHATRTLQKCICQPSAAHKAAATRPSIASPESDDVGPANGPGRTTNQGFRSHHQEKQRQDPSRQVDF</sequence>
<comment type="caution">
    <text evidence="2">The sequence shown here is derived from an EMBL/GenBank/DDBJ whole genome shotgun (WGS) entry which is preliminary data.</text>
</comment>
<feature type="region of interest" description="Disordered" evidence="1">
    <location>
        <begin position="64"/>
        <end position="113"/>
    </location>
</feature>
<name>A0AAV9WN20_9PEZI</name>
<gene>
    <name evidence="2" type="ORF">TWF481_000042</name>
</gene>
<evidence type="ECO:0000256" key="1">
    <source>
        <dbReference type="SAM" id="MobiDB-lite"/>
    </source>
</evidence>
<organism evidence="2 3">
    <name type="scientific">Arthrobotrys musiformis</name>
    <dbReference type="NCBI Taxonomy" id="47236"/>
    <lineage>
        <taxon>Eukaryota</taxon>
        <taxon>Fungi</taxon>
        <taxon>Dikarya</taxon>
        <taxon>Ascomycota</taxon>
        <taxon>Pezizomycotina</taxon>
        <taxon>Orbiliomycetes</taxon>
        <taxon>Orbiliales</taxon>
        <taxon>Orbiliaceae</taxon>
        <taxon>Arthrobotrys</taxon>
    </lineage>
</organism>
<dbReference type="EMBL" id="JAVHJL010000001">
    <property type="protein sequence ID" value="KAK6511120.1"/>
    <property type="molecule type" value="Genomic_DNA"/>
</dbReference>
<evidence type="ECO:0000313" key="3">
    <source>
        <dbReference type="Proteomes" id="UP001370758"/>
    </source>
</evidence>